<evidence type="ECO:0000256" key="3">
    <source>
        <dbReference type="ARBA" id="ARBA00022741"/>
    </source>
</evidence>
<keyword evidence="9" id="KW-0479">Metal-binding</keyword>
<dbReference type="GO" id="GO:0016301">
    <property type="term" value="F:kinase activity"/>
    <property type="evidence" value="ECO:0007669"/>
    <property type="project" value="UniProtKB-KW"/>
</dbReference>
<dbReference type="SUPFAM" id="SSF56112">
    <property type="entry name" value="Protein kinase-like (PK-like)"/>
    <property type="match status" value="1"/>
</dbReference>
<dbReference type="Pfam" id="PF01636">
    <property type="entry name" value="APH"/>
    <property type="match status" value="1"/>
</dbReference>
<evidence type="ECO:0000256" key="8">
    <source>
        <dbReference type="PIRSR" id="PIRSR000706-1"/>
    </source>
</evidence>
<evidence type="ECO:0000256" key="6">
    <source>
        <dbReference type="ARBA" id="ARBA00023251"/>
    </source>
</evidence>
<evidence type="ECO:0000256" key="7">
    <source>
        <dbReference type="PIRNR" id="PIRNR000706"/>
    </source>
</evidence>
<evidence type="ECO:0000256" key="4">
    <source>
        <dbReference type="ARBA" id="ARBA00022777"/>
    </source>
</evidence>
<dbReference type="InterPro" id="IPR011009">
    <property type="entry name" value="Kinase-like_dom_sf"/>
</dbReference>
<dbReference type="InterPro" id="IPR024165">
    <property type="entry name" value="Kan/Strep_kinase"/>
</dbReference>
<dbReference type="STRING" id="134601.AFA91_22730"/>
<evidence type="ECO:0000313" key="11">
    <source>
        <dbReference type="EMBL" id="AKS34241.1"/>
    </source>
</evidence>
<dbReference type="NCBIfam" id="NF032896">
    <property type="entry name" value="APH_3pp"/>
    <property type="match status" value="1"/>
</dbReference>
<accession>A0A0K0XA39</accession>
<keyword evidence="6 7" id="KW-0046">Antibiotic resistance</keyword>
<dbReference type="OrthoDB" id="3806873at2"/>
<feature type="binding site" evidence="9">
    <location>
        <position position="189"/>
    </location>
    <ligand>
        <name>Mg(2+)</name>
        <dbReference type="ChEBI" id="CHEBI:18420"/>
    </ligand>
</feature>
<sequence>MKTRSNLLPGDGAHWSPVAPGESGATVLHDQIGQRFAKLVPPAQADDLAGERDRIVWLRDAGIPVGDVLDWRSGDAGACLVTRAVAGVPADRLDADALWKSWLPITDLVRTLHNLDASGCPFDRGLATMMPLARTTVALDRVQPEFLPEELHGVPPEEILRDLEAELPLRVEHERRDTVVCHGDLCLPNVLIDPDTSHVTGFIDLGRLGRADRYADIALLLTNARETWPDKPAARRADREFAEQYGIDLDVERLRFYLLLDPLTWPR</sequence>
<dbReference type="GO" id="GO:0016773">
    <property type="term" value="F:phosphotransferase activity, alcohol group as acceptor"/>
    <property type="evidence" value="ECO:0007669"/>
    <property type="project" value="InterPro"/>
</dbReference>
<evidence type="ECO:0000256" key="1">
    <source>
        <dbReference type="ARBA" id="ARBA00006219"/>
    </source>
</evidence>
<protein>
    <submittedName>
        <fullName evidence="11">3'-kinase</fullName>
    </submittedName>
</protein>
<comment type="similarity">
    <text evidence="1 7">Belongs to the aminoglycoside phosphotransferase family.</text>
</comment>
<dbReference type="AlphaFoldDB" id="A0A0K0XA39"/>
<organism evidence="11 12">
    <name type="scientific">Mycolicibacterium goodii</name>
    <name type="common">Mycobacterium goodii</name>
    <dbReference type="NCBI Taxonomy" id="134601"/>
    <lineage>
        <taxon>Bacteria</taxon>
        <taxon>Bacillati</taxon>
        <taxon>Actinomycetota</taxon>
        <taxon>Actinomycetes</taxon>
        <taxon>Mycobacteriales</taxon>
        <taxon>Mycobacteriaceae</taxon>
        <taxon>Mycolicibacterium</taxon>
    </lineage>
</organism>
<dbReference type="EMBL" id="CP012150">
    <property type="protein sequence ID" value="AKS34241.1"/>
    <property type="molecule type" value="Genomic_DNA"/>
</dbReference>
<dbReference type="InterPro" id="IPR002575">
    <property type="entry name" value="Aminoglycoside_PTrfase"/>
</dbReference>
<dbReference type="Gene3D" id="3.90.1200.10">
    <property type="match status" value="1"/>
</dbReference>
<evidence type="ECO:0000256" key="2">
    <source>
        <dbReference type="ARBA" id="ARBA00022679"/>
    </source>
</evidence>
<keyword evidence="5 7" id="KW-0067">ATP-binding</keyword>
<keyword evidence="4 7" id="KW-0418">Kinase</keyword>
<keyword evidence="2 7" id="KW-0808">Transferase</keyword>
<dbReference type="PANTHER" id="PTHR21310:SF41">
    <property type="entry name" value="3'-PHOSPHOTRANSFERASE, PUTATIVE-RELATED"/>
    <property type="match status" value="1"/>
</dbReference>
<dbReference type="RefSeq" id="WP_049746691.1">
    <property type="nucleotide sequence ID" value="NZ_CP012150.1"/>
</dbReference>
<feature type="binding site" evidence="9">
    <location>
        <position position="204"/>
    </location>
    <ligand>
        <name>Mg(2+)</name>
        <dbReference type="ChEBI" id="CHEBI:18420"/>
    </ligand>
</feature>
<dbReference type="GO" id="GO:0005524">
    <property type="term" value="F:ATP binding"/>
    <property type="evidence" value="ECO:0007669"/>
    <property type="project" value="UniProtKB-KW"/>
</dbReference>
<evidence type="ECO:0000313" key="12">
    <source>
        <dbReference type="Proteomes" id="UP000062255"/>
    </source>
</evidence>
<dbReference type="PIRSF" id="PIRSF000706">
    <property type="entry name" value="Kanamycin_kin"/>
    <property type="match status" value="1"/>
</dbReference>
<evidence type="ECO:0000256" key="5">
    <source>
        <dbReference type="ARBA" id="ARBA00022840"/>
    </source>
</evidence>
<dbReference type="InterPro" id="IPR051678">
    <property type="entry name" value="AGP_Transferase"/>
</dbReference>
<dbReference type="KEGG" id="mgo:AFA91_22730"/>
<feature type="domain" description="Aminoglycoside phosphotransferase" evidence="10">
    <location>
        <begin position="18"/>
        <end position="241"/>
    </location>
</feature>
<reference evidence="11 12" key="1">
    <citation type="submission" date="2015-07" db="EMBL/GenBank/DDBJ databases">
        <title>Complete genome sequence of Mycobacterium goodii X7B, a facultative thermophilic biodesulfurizing bacterium.</title>
        <authorList>
            <person name="Yu B."/>
            <person name="Li F."/>
            <person name="Xu P."/>
        </authorList>
    </citation>
    <scope>NUCLEOTIDE SEQUENCE [LARGE SCALE GENOMIC DNA]</scope>
    <source>
        <strain evidence="11 12">X7B</strain>
    </source>
</reference>
<proteinExistence type="inferred from homology"/>
<dbReference type="GO" id="GO:0046872">
    <property type="term" value="F:metal ion binding"/>
    <property type="evidence" value="ECO:0007669"/>
    <property type="project" value="UniProtKB-KW"/>
</dbReference>
<name>A0A0K0XA39_MYCGD</name>
<dbReference type="CDD" id="cd05150">
    <property type="entry name" value="APH"/>
    <property type="match status" value="1"/>
</dbReference>
<gene>
    <name evidence="11" type="ORF">AFA91_22730</name>
</gene>
<dbReference type="PANTHER" id="PTHR21310">
    <property type="entry name" value="AMINOGLYCOSIDE PHOSPHOTRANSFERASE-RELATED-RELATED"/>
    <property type="match status" value="1"/>
</dbReference>
<dbReference type="GO" id="GO:0046677">
    <property type="term" value="P:response to antibiotic"/>
    <property type="evidence" value="ECO:0007669"/>
    <property type="project" value="UniProtKB-KW"/>
</dbReference>
<keyword evidence="3 7" id="KW-0547">Nucleotide-binding</keyword>
<dbReference type="PATRIC" id="fig|134601.6.peg.4693"/>
<evidence type="ECO:0000259" key="10">
    <source>
        <dbReference type="Pfam" id="PF01636"/>
    </source>
</evidence>
<dbReference type="Gene3D" id="3.30.200.20">
    <property type="entry name" value="Phosphorylase Kinase, domain 1"/>
    <property type="match status" value="1"/>
</dbReference>
<dbReference type="Proteomes" id="UP000062255">
    <property type="component" value="Chromosome"/>
</dbReference>
<feature type="active site" description="Proton acceptor" evidence="8">
    <location>
        <position position="184"/>
    </location>
</feature>
<keyword evidence="9" id="KW-0460">Magnesium</keyword>
<evidence type="ECO:0000256" key="9">
    <source>
        <dbReference type="PIRSR" id="PIRSR000706-2"/>
    </source>
</evidence>